<dbReference type="AlphaFoldDB" id="A0A2A2IF38"/>
<keyword evidence="1" id="KW-0472">Membrane</keyword>
<evidence type="ECO:0000313" key="2">
    <source>
        <dbReference type="EMBL" id="PAV30369.1"/>
    </source>
</evidence>
<feature type="transmembrane region" description="Helical" evidence="1">
    <location>
        <begin position="84"/>
        <end position="102"/>
    </location>
</feature>
<keyword evidence="3" id="KW-1185">Reference proteome</keyword>
<accession>A0A2A2IF38</accession>
<sequence length="104" mass="12211">MIVPTIPHDTIEEINGATYVRTNVKIDKESDVFWEIVWEEKEHFIKRVRREESEKMKTVISSQKDRIAYLEKENGDLAKLNKEIFMWLIISCTIIIVLAGFVSI</sequence>
<evidence type="ECO:0000313" key="3">
    <source>
        <dbReference type="Proteomes" id="UP000218887"/>
    </source>
</evidence>
<evidence type="ECO:0000256" key="1">
    <source>
        <dbReference type="SAM" id="Phobius"/>
    </source>
</evidence>
<dbReference type="RefSeq" id="WP_095654971.1">
    <property type="nucleotide sequence ID" value="NZ_NPOA01000004.1"/>
</dbReference>
<gene>
    <name evidence="2" type="ORF">CIL05_07815</name>
</gene>
<dbReference type="Proteomes" id="UP000218887">
    <property type="component" value="Unassembled WGS sequence"/>
</dbReference>
<keyword evidence="1" id="KW-0812">Transmembrane</keyword>
<reference evidence="2 3" key="1">
    <citation type="submission" date="2017-08" db="EMBL/GenBank/DDBJ databases">
        <title>Virgibacillus indicus sp. nov. and Virgibacillus profoundi sp. nov, two moderately halophilic bacteria isolated from marine sediment by using the Microfluidic Streak Plate.</title>
        <authorList>
            <person name="Xu B."/>
            <person name="Hu B."/>
            <person name="Wang J."/>
            <person name="Zhu Y."/>
            <person name="Huang L."/>
            <person name="Du W."/>
            <person name="Huang Y."/>
        </authorList>
    </citation>
    <scope>NUCLEOTIDE SEQUENCE [LARGE SCALE GENOMIC DNA]</scope>
    <source>
        <strain evidence="2 3">IO3-P3-H5</strain>
    </source>
</reference>
<keyword evidence="1" id="KW-1133">Transmembrane helix</keyword>
<proteinExistence type="predicted"/>
<protein>
    <submittedName>
        <fullName evidence="2">Uncharacterized protein</fullName>
    </submittedName>
</protein>
<organism evidence="2 3">
    <name type="scientific">Virgibacillus profundi</name>
    <dbReference type="NCBI Taxonomy" id="2024555"/>
    <lineage>
        <taxon>Bacteria</taxon>
        <taxon>Bacillati</taxon>
        <taxon>Bacillota</taxon>
        <taxon>Bacilli</taxon>
        <taxon>Bacillales</taxon>
        <taxon>Bacillaceae</taxon>
        <taxon>Virgibacillus</taxon>
    </lineage>
</organism>
<dbReference type="EMBL" id="NPOA01000004">
    <property type="protein sequence ID" value="PAV30369.1"/>
    <property type="molecule type" value="Genomic_DNA"/>
</dbReference>
<name>A0A2A2IF38_9BACI</name>
<comment type="caution">
    <text evidence="2">The sequence shown here is derived from an EMBL/GenBank/DDBJ whole genome shotgun (WGS) entry which is preliminary data.</text>
</comment>